<feature type="region of interest" description="Disordered" evidence="1">
    <location>
        <begin position="1"/>
        <end position="22"/>
    </location>
</feature>
<evidence type="ECO:0000313" key="2">
    <source>
        <dbReference type="EMBL" id="GAO51260.1"/>
    </source>
</evidence>
<comment type="caution">
    <text evidence="2">The sequence shown here is derived from an EMBL/GenBank/DDBJ whole genome shotgun (WGS) entry which is preliminary data.</text>
</comment>
<feature type="compositionally biased region" description="Polar residues" evidence="1">
    <location>
        <begin position="12"/>
        <end position="22"/>
    </location>
</feature>
<reference evidence="2 3" key="2">
    <citation type="journal article" date="2014" name="J. Gen. Appl. Microbiol.">
        <title>The early diverging ascomycetous budding yeast Saitoella complicata has three histone deacetylases belonging to the Clr6, Hos2, and Rpd3 lineages.</title>
        <authorList>
            <person name="Nishida H."/>
            <person name="Matsumoto T."/>
            <person name="Kondo S."/>
            <person name="Hamamoto M."/>
            <person name="Yoshikawa H."/>
        </authorList>
    </citation>
    <scope>NUCLEOTIDE SEQUENCE [LARGE SCALE GENOMIC DNA]</scope>
    <source>
        <strain evidence="2 3">NRRL Y-17804</strain>
    </source>
</reference>
<evidence type="ECO:0000256" key="1">
    <source>
        <dbReference type="SAM" id="MobiDB-lite"/>
    </source>
</evidence>
<dbReference type="AlphaFoldDB" id="A0A0E9NPA4"/>
<protein>
    <submittedName>
        <fullName evidence="2">Uncharacterized protein</fullName>
    </submittedName>
</protein>
<dbReference type="Proteomes" id="UP000033140">
    <property type="component" value="Unassembled WGS sequence"/>
</dbReference>
<gene>
    <name evidence="2" type="ORF">G7K_5366-t1</name>
</gene>
<dbReference type="EMBL" id="BACD03000043">
    <property type="protein sequence ID" value="GAO51260.1"/>
    <property type="molecule type" value="Genomic_DNA"/>
</dbReference>
<dbReference type="STRING" id="698492.A0A0E9NPA4"/>
<sequence>MLGKRESDVFSLPSTQQHSKQQYNMADQGLQEVDEGMIQSNWEEVVDNFDNMDLKSELLRGIYAYGTFSYRSEGFA</sequence>
<organism evidence="2 3">
    <name type="scientific">Saitoella complicata (strain BCRC 22490 / CBS 7301 / JCM 7358 / NBRC 10748 / NRRL Y-17804)</name>
    <dbReference type="NCBI Taxonomy" id="698492"/>
    <lineage>
        <taxon>Eukaryota</taxon>
        <taxon>Fungi</taxon>
        <taxon>Dikarya</taxon>
        <taxon>Ascomycota</taxon>
        <taxon>Taphrinomycotina</taxon>
        <taxon>Taphrinomycotina incertae sedis</taxon>
        <taxon>Saitoella</taxon>
    </lineage>
</organism>
<reference evidence="2 3" key="3">
    <citation type="journal article" date="2015" name="Genome Announc.">
        <title>Draft Genome Sequence of the Archiascomycetous Yeast Saitoella complicata.</title>
        <authorList>
            <person name="Yamauchi K."/>
            <person name="Kondo S."/>
            <person name="Hamamoto M."/>
            <person name="Takahashi Y."/>
            <person name="Ogura Y."/>
            <person name="Hayashi T."/>
            <person name="Nishida H."/>
        </authorList>
    </citation>
    <scope>NUCLEOTIDE SEQUENCE [LARGE SCALE GENOMIC DNA]</scope>
    <source>
        <strain evidence="2 3">NRRL Y-17804</strain>
    </source>
</reference>
<evidence type="ECO:0000313" key="3">
    <source>
        <dbReference type="Proteomes" id="UP000033140"/>
    </source>
</evidence>
<proteinExistence type="predicted"/>
<keyword evidence="3" id="KW-1185">Reference proteome</keyword>
<accession>A0A0E9NPA4</accession>
<reference evidence="2 3" key="1">
    <citation type="journal article" date="2011" name="J. Gen. Appl. Microbiol.">
        <title>Draft genome sequencing of the enigmatic yeast Saitoella complicata.</title>
        <authorList>
            <person name="Nishida H."/>
            <person name="Hamamoto M."/>
            <person name="Sugiyama J."/>
        </authorList>
    </citation>
    <scope>NUCLEOTIDE SEQUENCE [LARGE SCALE GENOMIC DNA]</scope>
    <source>
        <strain evidence="2 3">NRRL Y-17804</strain>
    </source>
</reference>
<name>A0A0E9NPA4_SAICN</name>